<feature type="transmembrane region" description="Helical" evidence="1">
    <location>
        <begin position="100"/>
        <end position="120"/>
    </location>
</feature>
<reference evidence="4" key="1">
    <citation type="journal article" date="2019" name="Int. J. Syst. Evol. Microbiol.">
        <title>The Global Catalogue of Microorganisms (GCM) 10K type strain sequencing project: providing services to taxonomists for standard genome sequencing and annotation.</title>
        <authorList>
            <consortium name="The Broad Institute Genomics Platform"/>
            <consortium name="The Broad Institute Genome Sequencing Center for Infectious Disease"/>
            <person name="Wu L."/>
            <person name="Ma J."/>
        </authorList>
    </citation>
    <scope>NUCLEOTIDE SEQUENCE [LARGE SCALE GENOMIC DNA]</scope>
    <source>
        <strain evidence="4">JCM 4594</strain>
    </source>
</reference>
<dbReference type="RefSeq" id="WP_161250903.1">
    <property type="nucleotide sequence ID" value="NZ_BMUU01000001.1"/>
</dbReference>
<keyword evidence="4" id="KW-1185">Reference proteome</keyword>
<accession>A0ABQ2ZKK1</accession>
<feature type="chain" id="PRO_5045356178" evidence="2">
    <location>
        <begin position="35"/>
        <end position="150"/>
    </location>
</feature>
<keyword evidence="2" id="KW-0732">Signal</keyword>
<evidence type="ECO:0000256" key="1">
    <source>
        <dbReference type="SAM" id="Phobius"/>
    </source>
</evidence>
<dbReference type="EMBL" id="BMUU01000001">
    <property type="protein sequence ID" value="GGY18852.1"/>
    <property type="molecule type" value="Genomic_DNA"/>
</dbReference>
<keyword evidence="1" id="KW-0812">Transmembrane</keyword>
<dbReference type="GeneID" id="96288964"/>
<organism evidence="3 4">
    <name type="scientific">Streptomyces xanthochromogenes</name>
    <dbReference type="NCBI Taxonomy" id="67384"/>
    <lineage>
        <taxon>Bacteria</taxon>
        <taxon>Bacillati</taxon>
        <taxon>Actinomycetota</taxon>
        <taxon>Actinomycetes</taxon>
        <taxon>Kitasatosporales</taxon>
        <taxon>Streptomycetaceae</taxon>
        <taxon>Streptomyces</taxon>
    </lineage>
</organism>
<dbReference type="Proteomes" id="UP000600946">
    <property type="component" value="Unassembled WGS sequence"/>
</dbReference>
<gene>
    <name evidence="3" type="ORF">GCM10010326_09550</name>
</gene>
<proteinExistence type="predicted"/>
<feature type="signal peptide" evidence="2">
    <location>
        <begin position="1"/>
        <end position="34"/>
    </location>
</feature>
<name>A0ABQ2ZKK1_9ACTN</name>
<keyword evidence="1" id="KW-0472">Membrane</keyword>
<evidence type="ECO:0000256" key="2">
    <source>
        <dbReference type="SAM" id="SignalP"/>
    </source>
</evidence>
<keyword evidence="1" id="KW-1133">Transmembrane helix</keyword>
<sequence>MDGGQTRRVGLSRLLVLCALLFGLFSMHGAPASAATGCHGDLAPATPMGAPMNMGHTDMWGGHMGAHAATVTSPAHAATVAPPMSGELCVSTPARDRLPAAAAGLFALLGLVVLLVRGLAGRPATALKAARRGPPLNGRGLLLQVCIART</sequence>
<evidence type="ECO:0000313" key="4">
    <source>
        <dbReference type="Proteomes" id="UP000600946"/>
    </source>
</evidence>
<comment type="caution">
    <text evidence="3">The sequence shown here is derived from an EMBL/GenBank/DDBJ whole genome shotgun (WGS) entry which is preliminary data.</text>
</comment>
<protein>
    <submittedName>
        <fullName evidence="3">Uncharacterized protein</fullName>
    </submittedName>
</protein>
<evidence type="ECO:0000313" key="3">
    <source>
        <dbReference type="EMBL" id="GGY18852.1"/>
    </source>
</evidence>